<comment type="caution">
    <text evidence="2">The sequence shown here is derived from an EMBL/GenBank/DDBJ whole genome shotgun (WGS) entry which is preliminary data.</text>
</comment>
<accession>D3BQ85</accession>
<dbReference type="PANTHER" id="PTHR15439:SF0">
    <property type="entry name" value="CELL DIVISION CYCLE AND APOPTOSIS REGULATOR PROTEIN 1-RELATED"/>
    <property type="match status" value="1"/>
</dbReference>
<feature type="compositionally biased region" description="Low complexity" evidence="1">
    <location>
        <begin position="732"/>
        <end position="761"/>
    </location>
</feature>
<feature type="region of interest" description="Disordered" evidence="1">
    <location>
        <begin position="48"/>
        <end position="86"/>
    </location>
</feature>
<feature type="compositionally biased region" description="Pro residues" evidence="1">
    <location>
        <begin position="721"/>
        <end position="731"/>
    </location>
</feature>
<dbReference type="GO" id="GO:0006397">
    <property type="term" value="P:mRNA processing"/>
    <property type="evidence" value="ECO:0007669"/>
    <property type="project" value="InterPro"/>
</dbReference>
<sequence>MNIIYQCVPSTMDYTKEIYSAIALNEISEGLHDLNKRLKVEYGTSGYIPLTTTTTTTTNRSSNSASVQFSKRYSNKNNGSRDDNGYGRALHSFSLITSLSPNNINNNNNNSTNSINNSTNNNNNKQTNNVNRNSSRNSNNNNSIHSFNNNNSSSLDSRQHFESRSIVKSPTTVISESSSSPINSLTTTKDNSGNICYEKVNLVDFIRCLGEGLAQCHNLKQLDLSIPLDSEQLNLITSNCPRLTELNINSFLIGDKGIESALNPLNNLEQLSVVSNVHANQEFVKQTGRQIITLSPLSLYSISTLKRLKSLKFSLLPQFGNKALIESGIVSEQTDSSEHHQADIERAVKSLSNCKLLENLELMSCNINEFTLQWLLEQYNHLNRLVIYRNSSLSTFDFRPSTITHLSLSCLSMLQTIHIESKTLRELYIEGCESLKSTELITPMLSILSMEGCSGSLKLSHAFNIKTLSLFECPDLSQRDLENTLDSLISLEELKLDIEAWTGIRSCMMDCPELEEFKASESSLESLYLKADHMQNIELDFCDQLRSAVIDILTCRLFSFTQSHPTHSGVGSGNTSFAGQLLTNNNSSSNDDINDDEDQPTADDDDRKYLAPMVLFLQAHHFIKDCIILSGNLLGKLSTRTVGHLSIEQRSFTSYIFNVDKICKLNTYHQTEGDESGNRTPRFIPIEPMVRESTNYFSGNTIINSNNNNNNDYESSCSGSVPPPPPPPPRRNSPTRTTTSSRPHSPSSRSPSPSSQFSFPTMCETYDETNWQPTYPYLSPVSPSLSFNNRNSKRYGQK</sequence>
<dbReference type="InParanoid" id="D3BQ85"/>
<evidence type="ECO:0000256" key="1">
    <source>
        <dbReference type="SAM" id="MobiDB-lite"/>
    </source>
</evidence>
<dbReference type="InterPro" id="IPR033489">
    <property type="entry name" value="RBBP6"/>
</dbReference>
<dbReference type="GO" id="GO:0006511">
    <property type="term" value="P:ubiquitin-dependent protein catabolic process"/>
    <property type="evidence" value="ECO:0007669"/>
    <property type="project" value="TreeGrafter"/>
</dbReference>
<dbReference type="Gene3D" id="3.80.10.10">
    <property type="entry name" value="Ribonuclease Inhibitor"/>
    <property type="match status" value="2"/>
</dbReference>
<dbReference type="PANTHER" id="PTHR15439">
    <property type="entry name" value="RETINOBLASTOMA-BINDING PROTEIN 6"/>
    <property type="match status" value="1"/>
</dbReference>
<dbReference type="RefSeq" id="XP_020428437.1">
    <property type="nucleotide sequence ID" value="XM_020580852.1"/>
</dbReference>
<dbReference type="GO" id="GO:0016567">
    <property type="term" value="P:protein ubiquitination"/>
    <property type="evidence" value="ECO:0007669"/>
    <property type="project" value="InterPro"/>
</dbReference>
<dbReference type="Proteomes" id="UP000001396">
    <property type="component" value="Unassembled WGS sequence"/>
</dbReference>
<dbReference type="OMA" id="NIELDFC"/>
<dbReference type="SUPFAM" id="SSF52047">
    <property type="entry name" value="RNI-like"/>
    <property type="match status" value="2"/>
</dbReference>
<feature type="compositionally biased region" description="Polar residues" evidence="1">
    <location>
        <begin position="59"/>
        <end position="78"/>
    </location>
</feature>
<proteinExistence type="predicted"/>
<dbReference type="GO" id="GO:0061630">
    <property type="term" value="F:ubiquitin protein ligase activity"/>
    <property type="evidence" value="ECO:0007669"/>
    <property type="project" value="InterPro"/>
</dbReference>
<dbReference type="FunCoup" id="D3BQ85">
    <property type="interactions" value="805"/>
</dbReference>
<feature type="region of interest" description="Disordered" evidence="1">
    <location>
        <begin position="698"/>
        <end position="798"/>
    </location>
</feature>
<protein>
    <submittedName>
        <fullName evidence="2">Uncharacterized protein</fullName>
    </submittedName>
</protein>
<evidence type="ECO:0000313" key="3">
    <source>
        <dbReference type="Proteomes" id="UP000001396"/>
    </source>
</evidence>
<dbReference type="GO" id="GO:0005634">
    <property type="term" value="C:nucleus"/>
    <property type="evidence" value="ECO:0007669"/>
    <property type="project" value="TreeGrafter"/>
</dbReference>
<keyword evidence="3" id="KW-1185">Reference proteome</keyword>
<feature type="compositionally biased region" description="Low complexity" evidence="1">
    <location>
        <begin position="700"/>
        <end position="720"/>
    </location>
</feature>
<feature type="compositionally biased region" description="Low complexity" evidence="1">
    <location>
        <begin position="100"/>
        <end position="156"/>
    </location>
</feature>
<dbReference type="STRING" id="670386.D3BQ85"/>
<dbReference type="GeneID" id="31365539"/>
<feature type="compositionally biased region" description="Low complexity" evidence="1">
    <location>
        <begin position="773"/>
        <end position="786"/>
    </location>
</feature>
<evidence type="ECO:0000313" key="2">
    <source>
        <dbReference type="EMBL" id="EFA76305.1"/>
    </source>
</evidence>
<feature type="region of interest" description="Disordered" evidence="1">
    <location>
        <begin position="100"/>
        <end position="185"/>
    </location>
</feature>
<reference evidence="2 3" key="1">
    <citation type="journal article" date="2011" name="Genome Res.">
        <title>Phylogeny-wide analysis of social amoeba genomes highlights ancient origins for complex intercellular communication.</title>
        <authorList>
            <person name="Heidel A.J."/>
            <person name="Lawal H.M."/>
            <person name="Felder M."/>
            <person name="Schilde C."/>
            <person name="Helps N.R."/>
            <person name="Tunggal B."/>
            <person name="Rivero F."/>
            <person name="John U."/>
            <person name="Schleicher M."/>
            <person name="Eichinger L."/>
            <person name="Platzer M."/>
            <person name="Noegel A.A."/>
            <person name="Schaap P."/>
            <person name="Gloeckner G."/>
        </authorList>
    </citation>
    <scope>NUCLEOTIDE SEQUENCE [LARGE SCALE GENOMIC DNA]</scope>
    <source>
        <strain evidence="3">ATCC 26659 / Pp 5 / PN500</strain>
    </source>
</reference>
<feature type="compositionally biased region" description="Low complexity" evidence="1">
    <location>
        <begin position="169"/>
        <end position="185"/>
    </location>
</feature>
<organism evidence="2 3">
    <name type="scientific">Heterostelium pallidum (strain ATCC 26659 / Pp 5 / PN500)</name>
    <name type="common">Cellular slime mold</name>
    <name type="synonym">Polysphondylium pallidum</name>
    <dbReference type="NCBI Taxonomy" id="670386"/>
    <lineage>
        <taxon>Eukaryota</taxon>
        <taxon>Amoebozoa</taxon>
        <taxon>Evosea</taxon>
        <taxon>Eumycetozoa</taxon>
        <taxon>Dictyostelia</taxon>
        <taxon>Acytosteliales</taxon>
        <taxon>Acytosteliaceae</taxon>
        <taxon>Heterostelium</taxon>
    </lineage>
</organism>
<name>D3BQ85_HETP5</name>
<dbReference type="AlphaFoldDB" id="D3BQ85"/>
<dbReference type="EMBL" id="ADBJ01000047">
    <property type="protein sequence ID" value="EFA76305.1"/>
    <property type="molecule type" value="Genomic_DNA"/>
</dbReference>
<gene>
    <name evidence="2" type="ORF">PPL_10068</name>
</gene>
<dbReference type="InterPro" id="IPR032675">
    <property type="entry name" value="LRR_dom_sf"/>
</dbReference>